<feature type="compositionally biased region" description="Basic and acidic residues" evidence="1">
    <location>
        <begin position="647"/>
        <end position="663"/>
    </location>
</feature>
<feature type="compositionally biased region" description="Polar residues" evidence="1">
    <location>
        <begin position="634"/>
        <end position="646"/>
    </location>
</feature>
<feature type="compositionally biased region" description="Low complexity" evidence="1">
    <location>
        <begin position="272"/>
        <end position="287"/>
    </location>
</feature>
<dbReference type="InterPro" id="IPR012434">
    <property type="entry name" value="DUF1631"/>
</dbReference>
<gene>
    <name evidence="2" type="ORF">COA96_03910</name>
</gene>
<evidence type="ECO:0000256" key="1">
    <source>
        <dbReference type="SAM" id="MobiDB-lite"/>
    </source>
</evidence>
<name>A0A2A5B6A9_9GAMM</name>
<organism evidence="2 3">
    <name type="scientific">SAR86 cluster bacterium</name>
    <dbReference type="NCBI Taxonomy" id="2030880"/>
    <lineage>
        <taxon>Bacteria</taxon>
        <taxon>Pseudomonadati</taxon>
        <taxon>Pseudomonadota</taxon>
        <taxon>Gammaproteobacteria</taxon>
        <taxon>SAR86 cluster</taxon>
    </lineage>
</organism>
<feature type="region of interest" description="Disordered" evidence="1">
    <location>
        <begin position="260"/>
        <end position="294"/>
    </location>
</feature>
<dbReference type="Pfam" id="PF07793">
    <property type="entry name" value="DUF1631"/>
    <property type="match status" value="1"/>
</dbReference>
<comment type="caution">
    <text evidence="2">The sequence shown here is derived from an EMBL/GenBank/DDBJ whole genome shotgun (WGS) entry which is preliminary data.</text>
</comment>
<proteinExistence type="predicted"/>
<dbReference type="AlphaFoldDB" id="A0A2A5B6A9"/>
<feature type="region of interest" description="Disordered" evidence="1">
    <location>
        <begin position="629"/>
        <end position="663"/>
    </location>
</feature>
<evidence type="ECO:0000313" key="3">
    <source>
        <dbReference type="Proteomes" id="UP000218327"/>
    </source>
</evidence>
<sequence length="758" mass="84701">MKEVVNKVKLATVRSLTRLVITALENANLQIEAQAMQFSNVQLPPLREESSAIAERFMQNLNGYFDELISLKSKDADVSEYGNMSLVDNDYLEAIIAMEGMVNHARNCDIQQYISFTTRMDTIFTNLHIDETNNPLDPEQIGDSFNEAIRPMGLKAHYLLTIYREFNKAVFYNLEQVLAEANEVLIDMGILPKLDIKARNKELQKAKRAAERPTTDAETRAFAEVENVEARQTASKKEDTNEQSHAEMFAMMQTLVKSLADKEEDSSTLPMPAAAASTNEASSTPANQAENSASQNVITEQLVSDQQDMKKQQAQLLQMLSGIQSNLNSASRTDNADTPPSIDSLSITNSINETLLSDDNQGSINTQSSDVMNLVSLLYKAIWNDDSLPVVMKELIGRTQISIMKVALTDTTFFDDKQHPGRVILNEFAMAGIAWTEKELLESDPVFNKVKELVDRLLEETDVDNSFLQNLINDLREFKSKHGESDASLEQRIRESDDHSERLDDVNEFVTQKINERILRNDLDPSIQSVLDNHFHDFLVKLVLKEGPGGSSWKPVMSTIDVLLWTVKSDKLPGDKARFEKINPRLMDNLEKALKIGGASKSRTAKIIRQLKQVQDFSFHLAETGAINKHAHNAANSSSGNTATESPRQRKEPPPLPRNDPHLRQVDKLPIGIWLEFKGAAGQPVRCTLAAKIESIDKMFFVNRQGVKVVELTRMRLARELKAGSVKIVSEGSLVDRAMESVISGLRDSSPQEESTAG</sequence>
<evidence type="ECO:0000313" key="2">
    <source>
        <dbReference type="EMBL" id="PCJ27069.1"/>
    </source>
</evidence>
<dbReference type="Proteomes" id="UP000218327">
    <property type="component" value="Unassembled WGS sequence"/>
</dbReference>
<accession>A0A2A5B6A9</accession>
<reference evidence="3" key="1">
    <citation type="submission" date="2017-08" db="EMBL/GenBank/DDBJ databases">
        <title>A dynamic microbial community with high functional redundancy inhabits the cold, oxic subseafloor aquifer.</title>
        <authorList>
            <person name="Tully B.J."/>
            <person name="Wheat C.G."/>
            <person name="Glazer B.T."/>
            <person name="Huber J.A."/>
        </authorList>
    </citation>
    <scope>NUCLEOTIDE SEQUENCE [LARGE SCALE GENOMIC DNA]</scope>
</reference>
<evidence type="ECO:0008006" key="4">
    <source>
        <dbReference type="Google" id="ProtNLM"/>
    </source>
</evidence>
<dbReference type="EMBL" id="NVVJ01000008">
    <property type="protein sequence ID" value="PCJ27069.1"/>
    <property type="molecule type" value="Genomic_DNA"/>
</dbReference>
<protein>
    <recommendedName>
        <fullName evidence="4">DUF1631 domain-containing protein</fullName>
    </recommendedName>
</protein>